<organism evidence="1 2">
    <name type="scientific">Phocaeicola plebeius</name>
    <dbReference type="NCBI Taxonomy" id="310297"/>
    <lineage>
        <taxon>Bacteria</taxon>
        <taxon>Pseudomonadati</taxon>
        <taxon>Bacteroidota</taxon>
        <taxon>Bacteroidia</taxon>
        <taxon>Bacteroidales</taxon>
        <taxon>Bacteroidaceae</taxon>
        <taxon>Phocaeicola</taxon>
    </lineage>
</organism>
<sequence length="86" mass="9605">MMKESLNIPDYSPNMGMALKWEDGYQIKVSSESGIISIEANKEGLISLANHFLNLAQDAVPTGMHIHLDEFNSLEEDSLELLIEKV</sequence>
<gene>
    <name evidence="1" type="ORF">DW035_00545</name>
</gene>
<evidence type="ECO:0000313" key="1">
    <source>
        <dbReference type="EMBL" id="RHL20247.1"/>
    </source>
</evidence>
<dbReference type="AlphaFoldDB" id="A0A415JGP7"/>
<dbReference type="Proteomes" id="UP000284916">
    <property type="component" value="Unassembled WGS sequence"/>
</dbReference>
<evidence type="ECO:0000313" key="2">
    <source>
        <dbReference type="Proteomes" id="UP000284916"/>
    </source>
</evidence>
<protein>
    <submittedName>
        <fullName evidence="1">Uncharacterized protein</fullName>
    </submittedName>
</protein>
<reference evidence="1 2" key="1">
    <citation type="submission" date="2018-08" db="EMBL/GenBank/DDBJ databases">
        <title>A genome reference for cultivated species of the human gut microbiota.</title>
        <authorList>
            <person name="Zou Y."/>
            <person name="Xue W."/>
            <person name="Luo G."/>
        </authorList>
    </citation>
    <scope>NUCLEOTIDE SEQUENCE [LARGE SCALE GENOMIC DNA]</scope>
    <source>
        <strain evidence="1 2">AF39-11</strain>
    </source>
</reference>
<dbReference type="InterPro" id="IPR029083">
    <property type="entry name" value="Imm32"/>
</dbReference>
<dbReference type="EMBL" id="QROI01000001">
    <property type="protein sequence ID" value="RHL20247.1"/>
    <property type="molecule type" value="Genomic_DNA"/>
</dbReference>
<comment type="caution">
    <text evidence="1">The sequence shown here is derived from an EMBL/GenBank/DDBJ whole genome shotgun (WGS) entry which is preliminary data.</text>
</comment>
<dbReference type="Pfam" id="PF15566">
    <property type="entry name" value="Imm32"/>
    <property type="match status" value="1"/>
</dbReference>
<proteinExistence type="predicted"/>
<name>A0A415JGP7_9BACT</name>
<accession>A0A415JGP7</accession>